<accession>A0A918SWY6</accession>
<gene>
    <name evidence="2" type="ORF">GCM10007067_12370</name>
</gene>
<dbReference type="EMBL" id="BMYD01000001">
    <property type="protein sequence ID" value="GHA76633.1"/>
    <property type="molecule type" value="Genomic_DNA"/>
</dbReference>
<evidence type="ECO:0000313" key="2">
    <source>
        <dbReference type="EMBL" id="GHA76633.1"/>
    </source>
</evidence>
<reference evidence="2" key="1">
    <citation type="journal article" date="2014" name="Int. J. Syst. Evol. Microbiol.">
        <title>Complete genome sequence of Corynebacterium casei LMG S-19264T (=DSM 44701T), isolated from a smear-ripened cheese.</title>
        <authorList>
            <consortium name="US DOE Joint Genome Institute (JGI-PGF)"/>
            <person name="Walter F."/>
            <person name="Albersmeier A."/>
            <person name="Kalinowski J."/>
            <person name="Ruckert C."/>
        </authorList>
    </citation>
    <scope>NUCLEOTIDE SEQUENCE</scope>
    <source>
        <strain evidence="2">KCTC 23077</strain>
    </source>
</reference>
<feature type="transmembrane region" description="Helical" evidence="1">
    <location>
        <begin position="34"/>
        <end position="55"/>
    </location>
</feature>
<organism evidence="2 3">
    <name type="scientific">Cognatilysobacter bugurensis</name>
    <dbReference type="NCBI Taxonomy" id="543356"/>
    <lineage>
        <taxon>Bacteria</taxon>
        <taxon>Pseudomonadati</taxon>
        <taxon>Pseudomonadota</taxon>
        <taxon>Gammaproteobacteria</taxon>
        <taxon>Lysobacterales</taxon>
        <taxon>Lysobacteraceae</taxon>
        <taxon>Cognatilysobacter</taxon>
    </lineage>
</organism>
<feature type="transmembrane region" description="Helical" evidence="1">
    <location>
        <begin position="67"/>
        <end position="88"/>
    </location>
</feature>
<dbReference type="AlphaFoldDB" id="A0A918SWY6"/>
<protein>
    <submittedName>
        <fullName evidence="2">Uncharacterized protein</fullName>
    </submittedName>
</protein>
<comment type="caution">
    <text evidence="2">The sequence shown here is derived from an EMBL/GenBank/DDBJ whole genome shotgun (WGS) entry which is preliminary data.</text>
</comment>
<dbReference type="Proteomes" id="UP000646426">
    <property type="component" value="Unassembled WGS sequence"/>
</dbReference>
<name>A0A918SWY6_9GAMM</name>
<keyword evidence="1" id="KW-1133">Transmembrane helix</keyword>
<evidence type="ECO:0000313" key="3">
    <source>
        <dbReference type="Proteomes" id="UP000646426"/>
    </source>
</evidence>
<evidence type="ECO:0000256" key="1">
    <source>
        <dbReference type="SAM" id="Phobius"/>
    </source>
</evidence>
<keyword evidence="3" id="KW-1185">Reference proteome</keyword>
<reference evidence="2" key="2">
    <citation type="submission" date="2020-09" db="EMBL/GenBank/DDBJ databases">
        <authorList>
            <person name="Sun Q."/>
            <person name="Kim S."/>
        </authorList>
    </citation>
    <scope>NUCLEOTIDE SEQUENCE</scope>
    <source>
        <strain evidence="2">KCTC 23077</strain>
    </source>
</reference>
<proteinExistence type="predicted"/>
<sequence length="90" mass="9361">MTVRTLAWLNGLGLLAFVMVAVKGSRIPVASYDFVLRYAALVAAGLGFITAAVLISRRAPLAAKILLATPPVVVIAFLLGLLVAAFIAPL</sequence>
<keyword evidence="1" id="KW-0472">Membrane</keyword>
<keyword evidence="1" id="KW-0812">Transmembrane</keyword>